<proteinExistence type="predicted"/>
<evidence type="ECO:0000313" key="2">
    <source>
        <dbReference type="Proteomes" id="UP000829398"/>
    </source>
</evidence>
<reference evidence="2" key="1">
    <citation type="journal article" date="2023" name="Hortic. Res.">
        <title>A chromosome-level phased genome enabling allele-level studies in sweet orange: a case study on citrus Huanglongbing tolerance.</title>
        <authorList>
            <person name="Wu B."/>
            <person name="Yu Q."/>
            <person name="Deng Z."/>
            <person name="Duan Y."/>
            <person name="Luo F."/>
            <person name="Gmitter F. Jr."/>
        </authorList>
    </citation>
    <scope>NUCLEOTIDE SEQUENCE [LARGE SCALE GENOMIC DNA]</scope>
    <source>
        <strain evidence="2">cv. Valencia</strain>
    </source>
</reference>
<accession>A0ACB8KNN4</accession>
<name>A0ACB8KNN4_CITSI</name>
<gene>
    <name evidence="1" type="ORF">KPL71_015960</name>
</gene>
<keyword evidence="2" id="KW-1185">Reference proteome</keyword>
<protein>
    <submittedName>
        <fullName evidence="1">Protein RESPONSE TO ABA AND SALT 1</fullName>
    </submittedName>
</protein>
<sequence length="232" mass="26585">MNFEAFFKDWLIRQENLSYQLLDAIAPENIHNNELHQCLIDQVLSHYQQYYLEKSLAATEDVFQIISPPWLTFPERTFLWIGGFRPSLIFKLIANSVQDLTAEQESEVQQVKAETRREERELGQTMARVQESVASAPFMNLARRSANLVDGEVPEAEAAMKELQKGMVAVLEAADALRSTAAWKVLQILLPIQTVKFLAAVAQFHLTTRRWCLDRDQGLCAIRQPLFIFFLG</sequence>
<comment type="caution">
    <text evidence="1">The sequence shown here is derived from an EMBL/GenBank/DDBJ whole genome shotgun (WGS) entry which is preliminary data.</text>
</comment>
<dbReference type="Proteomes" id="UP000829398">
    <property type="component" value="Chromosome 5"/>
</dbReference>
<dbReference type="EMBL" id="CM039174">
    <property type="protein sequence ID" value="KAH9755978.1"/>
    <property type="molecule type" value="Genomic_DNA"/>
</dbReference>
<organism evidence="1 2">
    <name type="scientific">Citrus sinensis</name>
    <name type="common">Sweet orange</name>
    <name type="synonym">Citrus aurantium var. sinensis</name>
    <dbReference type="NCBI Taxonomy" id="2711"/>
    <lineage>
        <taxon>Eukaryota</taxon>
        <taxon>Viridiplantae</taxon>
        <taxon>Streptophyta</taxon>
        <taxon>Embryophyta</taxon>
        <taxon>Tracheophyta</taxon>
        <taxon>Spermatophyta</taxon>
        <taxon>Magnoliopsida</taxon>
        <taxon>eudicotyledons</taxon>
        <taxon>Gunneridae</taxon>
        <taxon>Pentapetalae</taxon>
        <taxon>rosids</taxon>
        <taxon>malvids</taxon>
        <taxon>Sapindales</taxon>
        <taxon>Rutaceae</taxon>
        <taxon>Aurantioideae</taxon>
        <taxon>Citrus</taxon>
    </lineage>
</organism>
<evidence type="ECO:0000313" key="1">
    <source>
        <dbReference type="EMBL" id="KAH9755978.1"/>
    </source>
</evidence>